<protein>
    <recommendedName>
        <fullName evidence="1">MvaI/BcnI restriction endonuclease domain-containing protein</fullName>
    </recommendedName>
</protein>
<dbReference type="Gene3D" id="3.40.210.20">
    <property type="entry name" value="MvaI/BcnI restriction endonuclease, catalytic domain"/>
    <property type="match status" value="1"/>
</dbReference>
<dbReference type="InterPro" id="IPR043004">
    <property type="entry name" value="MvaI_BcnI_cat"/>
</dbReference>
<dbReference type="Pfam" id="PF15515">
    <property type="entry name" value="MvaI_BcnI"/>
    <property type="match status" value="1"/>
</dbReference>
<dbReference type="InterPro" id="IPR029127">
    <property type="entry name" value="MvaI_BcnI"/>
</dbReference>
<dbReference type="RefSeq" id="WP_048102294.1">
    <property type="nucleotide sequence ID" value="NZ_LKBG01000225.1"/>
</dbReference>
<dbReference type="OrthoDB" id="58109at2157"/>
<dbReference type="EMBL" id="LKBG01000225">
    <property type="protein sequence ID" value="KQB34681.1"/>
    <property type="molecule type" value="Genomic_DNA"/>
</dbReference>
<dbReference type="GeneID" id="84221190"/>
<feature type="domain" description="MvaI/BcnI restriction endonuclease" evidence="1">
    <location>
        <begin position="7"/>
        <end position="220"/>
    </location>
</feature>
<name>A0A0Q0WGU3_9ARCH</name>
<reference evidence="2 3" key="1">
    <citation type="submission" date="2015-09" db="EMBL/GenBank/DDBJ databases">
        <title>Heavy metals and arsenic resistance mechanisms in polyextremophilic archaea of the family Ferroplasmaceae.</title>
        <authorList>
            <person name="Bulaev A.G."/>
            <person name="Kanygina A.V."/>
        </authorList>
    </citation>
    <scope>NUCLEOTIDE SEQUENCE [LARGE SCALE GENOMIC DNA]</scope>
    <source>
        <strain evidence="2 3">VT</strain>
    </source>
</reference>
<sequence length="227" mass="26036">MDINEFITRFNKIKKLGFIKSLRKGPTGVGKTLETYLGIKENNINLPDLEGAELKAHRYNSDNMITLFTFNRGAWIMDPLEAVKRYGTKDINGRLGLYFTMSFTQNSAGLYLYLENDAVSVRHIDGNVLVRWKFSDLQEQFNNKIPALVLVYARSEFRGDDEYFEFYKALLLKGTTKDILKESIKNGVILIDLRLHDKGTMARNHGTGFRVHEKDLPLIFSMSEVIA</sequence>
<accession>A0A0Q0WGU3</accession>
<keyword evidence="3" id="KW-1185">Reference proteome</keyword>
<gene>
    <name evidence="2" type="ORF">AOG54_03995</name>
</gene>
<dbReference type="Gene3D" id="3.30.70.3570">
    <property type="entry name" value="MvaI/BcnI restriction endonuclease, recognition domain"/>
    <property type="match status" value="1"/>
</dbReference>
<evidence type="ECO:0000259" key="1">
    <source>
        <dbReference type="Pfam" id="PF15515"/>
    </source>
</evidence>
<evidence type="ECO:0000313" key="3">
    <source>
        <dbReference type="Proteomes" id="UP000050320"/>
    </source>
</evidence>
<organism evidence="2 3">
    <name type="scientific">Acidiplasma aeolicum</name>
    <dbReference type="NCBI Taxonomy" id="507754"/>
    <lineage>
        <taxon>Archaea</taxon>
        <taxon>Methanobacteriati</taxon>
        <taxon>Thermoplasmatota</taxon>
        <taxon>Thermoplasmata</taxon>
        <taxon>Thermoplasmatales</taxon>
        <taxon>Ferroplasmaceae</taxon>
        <taxon>Acidiplasma</taxon>
    </lineage>
</organism>
<dbReference type="Proteomes" id="UP000050320">
    <property type="component" value="Unassembled WGS sequence"/>
</dbReference>
<comment type="caution">
    <text evidence="2">The sequence shown here is derived from an EMBL/GenBank/DDBJ whole genome shotgun (WGS) entry which is preliminary data.</text>
</comment>
<evidence type="ECO:0000313" key="2">
    <source>
        <dbReference type="EMBL" id="KQB34681.1"/>
    </source>
</evidence>
<dbReference type="AlphaFoldDB" id="A0A0Q0WGU3"/>
<dbReference type="CDD" id="cd22344">
    <property type="entry name" value="PDDEXK_nuclease"/>
    <property type="match status" value="1"/>
</dbReference>
<dbReference type="InterPro" id="IPR043005">
    <property type="entry name" value="MvaI_BcnI_rec"/>
</dbReference>
<proteinExistence type="predicted"/>